<organism evidence="4 5">
    <name type="scientific">Nocardiopsis ansamitocini</name>
    <dbReference type="NCBI Taxonomy" id="1670832"/>
    <lineage>
        <taxon>Bacteria</taxon>
        <taxon>Bacillati</taxon>
        <taxon>Actinomycetota</taxon>
        <taxon>Actinomycetes</taxon>
        <taxon>Streptosporangiales</taxon>
        <taxon>Nocardiopsidaceae</taxon>
        <taxon>Nocardiopsis</taxon>
    </lineage>
</organism>
<evidence type="ECO:0000313" key="4">
    <source>
        <dbReference type="EMBL" id="GLU45771.1"/>
    </source>
</evidence>
<evidence type="ECO:0000313" key="5">
    <source>
        <dbReference type="Proteomes" id="UP001165092"/>
    </source>
</evidence>
<dbReference type="Pfam" id="PF01553">
    <property type="entry name" value="Acyltransferase"/>
    <property type="match status" value="1"/>
</dbReference>
<name>A0A9W6P288_9ACTN</name>
<gene>
    <name evidence="4" type="ORF">Nans01_01220</name>
</gene>
<accession>A0A9W6P288</accession>
<dbReference type="GO" id="GO:0006654">
    <property type="term" value="P:phosphatidic acid biosynthetic process"/>
    <property type="evidence" value="ECO:0007669"/>
    <property type="project" value="TreeGrafter"/>
</dbReference>
<evidence type="ECO:0000259" key="3">
    <source>
        <dbReference type="SMART" id="SM00563"/>
    </source>
</evidence>
<keyword evidence="5" id="KW-1185">Reference proteome</keyword>
<keyword evidence="2 4" id="KW-0012">Acyltransferase</keyword>
<proteinExistence type="predicted"/>
<dbReference type="GO" id="GO:0003841">
    <property type="term" value="F:1-acylglycerol-3-phosphate O-acyltransferase activity"/>
    <property type="evidence" value="ECO:0007669"/>
    <property type="project" value="TreeGrafter"/>
</dbReference>
<dbReference type="RefSeq" id="WP_285756658.1">
    <property type="nucleotide sequence ID" value="NZ_BSQG01000001.1"/>
</dbReference>
<dbReference type="EMBL" id="BSQG01000001">
    <property type="protein sequence ID" value="GLU45771.1"/>
    <property type="molecule type" value="Genomic_DNA"/>
</dbReference>
<dbReference type="CDD" id="cd07989">
    <property type="entry name" value="LPLAT_AGPAT-like"/>
    <property type="match status" value="1"/>
</dbReference>
<dbReference type="SMART" id="SM00563">
    <property type="entry name" value="PlsC"/>
    <property type="match status" value="1"/>
</dbReference>
<dbReference type="PANTHER" id="PTHR10434:SF11">
    <property type="entry name" value="1-ACYL-SN-GLYCEROL-3-PHOSPHATE ACYLTRANSFERASE"/>
    <property type="match status" value="1"/>
</dbReference>
<feature type="domain" description="Phospholipid/glycerol acyltransferase" evidence="3">
    <location>
        <begin position="35"/>
        <end position="154"/>
    </location>
</feature>
<dbReference type="PANTHER" id="PTHR10434">
    <property type="entry name" value="1-ACYL-SN-GLYCEROL-3-PHOSPHATE ACYLTRANSFERASE"/>
    <property type="match status" value="1"/>
</dbReference>
<comment type="caution">
    <text evidence="4">The sequence shown here is derived from an EMBL/GenBank/DDBJ whole genome shotgun (WGS) entry which is preliminary data.</text>
</comment>
<dbReference type="SUPFAM" id="SSF69593">
    <property type="entry name" value="Glycerol-3-phosphate (1)-acyltransferase"/>
    <property type="match status" value="1"/>
</dbReference>
<dbReference type="Proteomes" id="UP001165092">
    <property type="component" value="Unassembled WGS sequence"/>
</dbReference>
<protein>
    <submittedName>
        <fullName evidence="4">1-acyl-sn-glycerol-3-phosphate acyltransferase</fullName>
    </submittedName>
</protein>
<evidence type="ECO:0000256" key="2">
    <source>
        <dbReference type="ARBA" id="ARBA00023315"/>
    </source>
</evidence>
<dbReference type="GO" id="GO:0005886">
    <property type="term" value="C:plasma membrane"/>
    <property type="evidence" value="ECO:0007669"/>
    <property type="project" value="TreeGrafter"/>
</dbReference>
<dbReference type="AlphaFoldDB" id="A0A9W6P288"/>
<keyword evidence="1" id="KW-0808">Transferase</keyword>
<dbReference type="InterPro" id="IPR002123">
    <property type="entry name" value="Plipid/glycerol_acylTrfase"/>
</dbReference>
<sequence length="233" mass="25170">MSLYGIAKSVIKPVTIALWPQRVEGLQHIPAHGPVIIACNHHSNIDPLFLGVVVPRPIIFIAKQELFAQGNIAQRMFSRALRAIGQVSVDRRPGQSSQEAMSNSLDVLADDNVFGIFPEGSRSPDGRLYKGQTGLAWLALTSGAPVVPAALSGTRHIRPKGRRIPALRRVGVRFGPPVDLSSWKGQADKARARREATEAIMADIQRLSGQERVARFAASAKAEAKPLNGPGKQ</sequence>
<evidence type="ECO:0000256" key="1">
    <source>
        <dbReference type="ARBA" id="ARBA00022679"/>
    </source>
</evidence>
<reference evidence="4" key="1">
    <citation type="submission" date="2023-02" db="EMBL/GenBank/DDBJ databases">
        <title>Nocardiopsis ansamitocini NBRC 112285.</title>
        <authorList>
            <person name="Ichikawa N."/>
            <person name="Sato H."/>
            <person name="Tonouchi N."/>
        </authorList>
    </citation>
    <scope>NUCLEOTIDE SEQUENCE</scope>
    <source>
        <strain evidence="4">NBRC 112285</strain>
    </source>
</reference>